<dbReference type="InterPro" id="IPR038538">
    <property type="entry name" value="MTERF_sf"/>
</dbReference>
<keyword evidence="2" id="KW-0804">Transcription</keyword>
<sequence>MLVSHLQTALSRTLRSRSRLPATSEAPPLFFFHRLLSSSAAAASASSSSGSFAAVDYLVSRCGLTQEQALKVSASLSHLRSPANPDAVLAYLESTLGIPAADVTRIVVTDPTFLCADVERNLALRVADLHDLGLSRDEITRLLPFAPSSFRNRSLRSNLEFWLAELGSFNKVLQAVRSNSGFLTRDVDKVGRSSVAFLRKCGLDIRRIVGTNRYSSRLLTMKPELLKEVVHRVEELGIKRGQVMFLFGLALLAFTKEELVARRICLLHKVVFSKDDALTIVRKHPLILGLSEQKIKRNVDFLTKDVGLEMSYIVRRPLLLTYSVERRLLPRHCLLKVLREKGLLKGEVGYCSAASMSEKMFMAKFVHPYKNQLPGLVDDYASQRLGKATDAI</sequence>
<keyword evidence="2" id="KW-0806">Transcription termination</keyword>
<dbReference type="PANTHER" id="PTHR13068:SF83">
    <property type="entry name" value="OS06G0224500 PROTEIN"/>
    <property type="match status" value="1"/>
</dbReference>
<dbReference type="GO" id="GO:0003676">
    <property type="term" value="F:nucleic acid binding"/>
    <property type="evidence" value="ECO:0007669"/>
    <property type="project" value="InterPro"/>
</dbReference>
<organism evidence="4 5">
    <name type="scientific">Digitaria exilis</name>
    <dbReference type="NCBI Taxonomy" id="1010633"/>
    <lineage>
        <taxon>Eukaryota</taxon>
        <taxon>Viridiplantae</taxon>
        <taxon>Streptophyta</taxon>
        <taxon>Embryophyta</taxon>
        <taxon>Tracheophyta</taxon>
        <taxon>Spermatophyta</taxon>
        <taxon>Magnoliopsida</taxon>
        <taxon>Liliopsida</taxon>
        <taxon>Poales</taxon>
        <taxon>Poaceae</taxon>
        <taxon>PACMAD clade</taxon>
        <taxon>Panicoideae</taxon>
        <taxon>Panicodae</taxon>
        <taxon>Paniceae</taxon>
        <taxon>Anthephorinae</taxon>
        <taxon>Digitaria</taxon>
    </lineage>
</organism>
<dbReference type="Pfam" id="PF02536">
    <property type="entry name" value="mTERF"/>
    <property type="match status" value="2"/>
</dbReference>
<dbReference type="GO" id="GO:0006353">
    <property type="term" value="P:DNA-templated transcription termination"/>
    <property type="evidence" value="ECO:0007669"/>
    <property type="project" value="UniProtKB-KW"/>
</dbReference>
<dbReference type="PANTHER" id="PTHR13068">
    <property type="entry name" value="CGI-12 PROTEIN-RELATED"/>
    <property type="match status" value="1"/>
</dbReference>
<name>A0A835AF82_9POAL</name>
<accession>A0A835AF82</accession>
<evidence type="ECO:0000313" key="4">
    <source>
        <dbReference type="EMBL" id="KAF8657387.1"/>
    </source>
</evidence>
<protein>
    <submittedName>
        <fullName evidence="4">Uncharacterized protein</fullName>
    </submittedName>
</protein>
<evidence type="ECO:0000256" key="3">
    <source>
        <dbReference type="ARBA" id="ARBA00022946"/>
    </source>
</evidence>
<proteinExistence type="inferred from homology"/>
<reference evidence="4" key="1">
    <citation type="submission" date="2020-07" db="EMBL/GenBank/DDBJ databases">
        <title>Genome sequence and genetic diversity analysis of an under-domesticated orphan crop, white fonio (Digitaria exilis).</title>
        <authorList>
            <person name="Bennetzen J.L."/>
            <person name="Chen S."/>
            <person name="Ma X."/>
            <person name="Wang X."/>
            <person name="Yssel A.E.J."/>
            <person name="Chaluvadi S.R."/>
            <person name="Johnson M."/>
            <person name="Gangashetty P."/>
            <person name="Hamidou F."/>
            <person name="Sanogo M.D."/>
            <person name="Zwaenepoel A."/>
            <person name="Wallace J."/>
            <person name="Van De Peer Y."/>
            <person name="Van Deynze A."/>
        </authorList>
    </citation>
    <scope>NUCLEOTIDE SEQUENCE</scope>
    <source>
        <tissue evidence="4">Leaves</tissue>
    </source>
</reference>
<keyword evidence="3" id="KW-0809">Transit peptide</keyword>
<keyword evidence="5" id="KW-1185">Reference proteome</keyword>
<evidence type="ECO:0000256" key="1">
    <source>
        <dbReference type="ARBA" id="ARBA00007692"/>
    </source>
</evidence>
<dbReference type="EMBL" id="JACEFO010002499">
    <property type="protein sequence ID" value="KAF8657387.1"/>
    <property type="molecule type" value="Genomic_DNA"/>
</dbReference>
<dbReference type="InterPro" id="IPR003690">
    <property type="entry name" value="MTERF"/>
</dbReference>
<dbReference type="AlphaFoldDB" id="A0A835AF82"/>
<comment type="caution">
    <text evidence="4">The sequence shown here is derived from an EMBL/GenBank/DDBJ whole genome shotgun (WGS) entry which is preliminary data.</text>
</comment>
<dbReference type="Proteomes" id="UP000636709">
    <property type="component" value="Unassembled WGS sequence"/>
</dbReference>
<dbReference type="FunFam" id="1.25.70.10:FF:000001">
    <property type="entry name" value="Mitochondrial transcription termination factor-like"/>
    <property type="match status" value="1"/>
</dbReference>
<dbReference type="Gene3D" id="1.25.70.10">
    <property type="entry name" value="Transcription termination factor 3, mitochondrial"/>
    <property type="match status" value="1"/>
</dbReference>
<evidence type="ECO:0000313" key="5">
    <source>
        <dbReference type="Proteomes" id="UP000636709"/>
    </source>
</evidence>
<gene>
    <name evidence="4" type="ORF">HU200_060160</name>
</gene>
<comment type="similarity">
    <text evidence="1">Belongs to the mTERF family.</text>
</comment>
<dbReference type="SMART" id="SM00733">
    <property type="entry name" value="Mterf"/>
    <property type="match status" value="4"/>
</dbReference>
<dbReference type="OrthoDB" id="1900587at2759"/>
<evidence type="ECO:0000256" key="2">
    <source>
        <dbReference type="ARBA" id="ARBA00022472"/>
    </source>
</evidence>
<keyword evidence="2" id="KW-0805">Transcription regulation</keyword>